<organism evidence="3 5">
    <name type="scientific">Mycobacterium tuberculosis</name>
    <dbReference type="NCBI Taxonomy" id="1773"/>
    <lineage>
        <taxon>Bacteria</taxon>
        <taxon>Bacillati</taxon>
        <taxon>Actinomycetota</taxon>
        <taxon>Actinomycetes</taxon>
        <taxon>Mycobacteriales</taxon>
        <taxon>Mycobacteriaceae</taxon>
        <taxon>Mycobacterium</taxon>
        <taxon>Mycobacterium tuberculosis complex</taxon>
    </lineage>
</organism>
<reference evidence="3" key="1">
    <citation type="submission" date="2015-03" db="EMBL/GenBank/DDBJ databases">
        <authorList>
            <person name="Murphy D."/>
        </authorList>
    </citation>
    <scope>NUCLEOTIDE SEQUENCE [LARGE SCALE GENOMIC DNA]</scope>
    <source>
        <strain evidence="3">K00500041</strain>
    </source>
</reference>
<proteinExistence type="predicted"/>
<dbReference type="AlphaFoldDB" id="A0A0U0QQ41"/>
<reference evidence="4" key="2">
    <citation type="submission" date="2015-03" db="EMBL/GenBank/DDBJ databases">
        <authorList>
            <consortium name="Pathogen Informatics"/>
            <person name="Murphy D."/>
        </authorList>
    </citation>
    <scope>NUCLEOTIDE SEQUENCE</scope>
    <source>
        <strain evidence="4">N09902308</strain>
    </source>
</reference>
<evidence type="ECO:0000313" key="2">
    <source>
        <dbReference type="EMBL" id="CKT43374.1"/>
    </source>
</evidence>
<sequence length="108" mass="12201">MRVPVKDGDLGIACRQCHIQFQQETIQLGFGQLIGALVFDRVLRRGDDERVGQRLRLTLHTDLTLFHRLEQRGLRLGWGAVDLIGQQQIGEHRARPEHELGGAGIVDQ</sequence>
<evidence type="ECO:0000313" key="1">
    <source>
        <dbReference type="EMBL" id="CFR97959.1"/>
    </source>
</evidence>
<evidence type="ECO:0000313" key="8">
    <source>
        <dbReference type="Proteomes" id="UP000048948"/>
    </source>
</evidence>
<evidence type="ECO:0000313" key="7">
    <source>
        <dbReference type="Proteomes" id="UP000046680"/>
    </source>
</evidence>
<gene>
    <name evidence="1" type="ORF">ERS007657_03360</name>
    <name evidence="3" type="ORF">ERS007703_00730</name>
    <name evidence="4" type="ORF">ERS007739_02461</name>
    <name evidence="2" type="ORF">ERS027646_03561</name>
</gene>
<evidence type="ECO:0000313" key="6">
    <source>
        <dbReference type="Proteomes" id="UP000039021"/>
    </source>
</evidence>
<dbReference type="Proteomes" id="UP000046680">
    <property type="component" value="Unassembled WGS sequence"/>
</dbReference>
<dbReference type="Proteomes" id="UP000039021">
    <property type="component" value="Unassembled WGS sequence"/>
</dbReference>
<accession>A0A0U0QQ41</accession>
<dbReference type="EMBL" id="CNGE01000857">
    <property type="protein sequence ID" value="CKT43374.1"/>
    <property type="molecule type" value="Genomic_DNA"/>
</dbReference>
<dbReference type="Proteomes" id="UP000038802">
    <property type="component" value="Unassembled WGS sequence"/>
</dbReference>
<dbReference type="Proteomes" id="UP000048948">
    <property type="component" value="Unassembled WGS sequence"/>
</dbReference>
<dbReference type="EMBL" id="CSAE01000048">
    <property type="protein sequence ID" value="COV17546.1"/>
    <property type="molecule type" value="Genomic_DNA"/>
</dbReference>
<evidence type="ECO:0000313" key="5">
    <source>
        <dbReference type="Proteomes" id="UP000038802"/>
    </source>
</evidence>
<evidence type="ECO:0000313" key="3">
    <source>
        <dbReference type="EMBL" id="COV17546.1"/>
    </source>
</evidence>
<reference evidence="5 6" key="3">
    <citation type="submission" date="2015-03" db="EMBL/GenBank/DDBJ databases">
        <authorList>
            <consortium name="Pathogen Informatics"/>
        </authorList>
    </citation>
    <scope>NUCLEOTIDE SEQUENCE [LARGE SCALE GENOMIC DNA]</scope>
    <source>
        <strain evidence="2 8">Bir 172</strain>
        <strain evidence="1 7">C09601061</strain>
        <strain evidence="5">K00500041</strain>
        <strain evidence="6">N09902308</strain>
    </source>
</reference>
<name>A0A0U0QQ41_MYCTX</name>
<protein>
    <submittedName>
        <fullName evidence="3">Uncharacterized protein</fullName>
    </submittedName>
</protein>
<dbReference type="EMBL" id="CGCX01001588">
    <property type="protein sequence ID" value="CFR97959.1"/>
    <property type="molecule type" value="Genomic_DNA"/>
</dbReference>
<dbReference type="EMBL" id="CSBK01001132">
    <property type="protein sequence ID" value="COY34446.1"/>
    <property type="molecule type" value="Genomic_DNA"/>
</dbReference>
<evidence type="ECO:0000313" key="4">
    <source>
        <dbReference type="EMBL" id="COY34446.1"/>
    </source>
</evidence>